<dbReference type="Proteomes" id="UP001595855">
    <property type="component" value="Unassembled WGS sequence"/>
</dbReference>
<accession>A0ABV9X3F9</accession>
<evidence type="ECO:0000313" key="2">
    <source>
        <dbReference type="Proteomes" id="UP001595855"/>
    </source>
</evidence>
<dbReference type="EMBL" id="JBHSJO010000001">
    <property type="protein sequence ID" value="MFC5020025.1"/>
    <property type="molecule type" value="Genomic_DNA"/>
</dbReference>
<dbReference type="RefSeq" id="WP_271417286.1">
    <property type="nucleotide sequence ID" value="NZ_BAAATN010000007.1"/>
</dbReference>
<protein>
    <submittedName>
        <fullName evidence="1">Uncharacterized protein</fullName>
    </submittedName>
</protein>
<gene>
    <name evidence="1" type="ORF">ACFPRC_34830</name>
</gene>
<name>A0ABV9X3F9_9ACTN</name>
<proteinExistence type="predicted"/>
<organism evidence="1 2">
    <name type="scientific">Streptomyces lienomycini</name>
    <dbReference type="NCBI Taxonomy" id="284035"/>
    <lineage>
        <taxon>Bacteria</taxon>
        <taxon>Bacillati</taxon>
        <taxon>Actinomycetota</taxon>
        <taxon>Actinomycetes</taxon>
        <taxon>Kitasatosporales</taxon>
        <taxon>Streptomycetaceae</taxon>
        <taxon>Streptomyces</taxon>
    </lineage>
</organism>
<reference evidence="2" key="1">
    <citation type="journal article" date="2019" name="Int. J. Syst. Evol. Microbiol.">
        <title>The Global Catalogue of Microorganisms (GCM) 10K type strain sequencing project: providing services to taxonomists for standard genome sequencing and annotation.</title>
        <authorList>
            <consortium name="The Broad Institute Genomics Platform"/>
            <consortium name="The Broad Institute Genome Sequencing Center for Infectious Disease"/>
            <person name="Wu L."/>
            <person name="Ma J."/>
        </authorList>
    </citation>
    <scope>NUCLEOTIDE SEQUENCE [LARGE SCALE GENOMIC DNA]</scope>
    <source>
        <strain evidence="2">CGMCC 4.1542</strain>
    </source>
</reference>
<keyword evidence="2" id="KW-1185">Reference proteome</keyword>
<evidence type="ECO:0000313" key="1">
    <source>
        <dbReference type="EMBL" id="MFC5020025.1"/>
    </source>
</evidence>
<comment type="caution">
    <text evidence="1">The sequence shown here is derived from an EMBL/GenBank/DDBJ whole genome shotgun (WGS) entry which is preliminary data.</text>
</comment>
<sequence length="44" mass="4658">MRSLLTASWSEQKLLPGALVALVRLVAGAAAAHLTLTRRTRTGV</sequence>